<dbReference type="Proteomes" id="UP000282423">
    <property type="component" value="Unassembled WGS sequence"/>
</dbReference>
<name>A0A420VQT7_9SPHI</name>
<dbReference type="AlphaFoldDB" id="A0A420VQT7"/>
<evidence type="ECO:0000313" key="3">
    <source>
        <dbReference type="Proteomes" id="UP000282423"/>
    </source>
</evidence>
<accession>A0A420VQT7</accession>
<evidence type="ECO:0000313" key="2">
    <source>
        <dbReference type="EMBL" id="RKO68655.1"/>
    </source>
</evidence>
<dbReference type="NCBIfam" id="TIGR03804">
    <property type="entry name" value="para_beta_helix"/>
    <property type="match status" value="1"/>
</dbReference>
<dbReference type="OrthoDB" id="241638at2"/>
<proteinExistence type="predicted"/>
<comment type="caution">
    <text evidence="2">The sequence shown here is derived from an EMBL/GenBank/DDBJ whole genome shotgun (WGS) entry which is preliminary data.</text>
</comment>
<dbReference type="SMART" id="SM00710">
    <property type="entry name" value="PbH1"/>
    <property type="match status" value="6"/>
</dbReference>
<sequence length="388" mass="43621">MVLRVKNTTMHTKKNILLIILLEFILKSCAAQDRFYVDSFGAKADGIFDNTEVINKCFMAALQKSNSVVIFGKGKYRCQGRLNVEFMADNQITIKGESVATSIEFDNLDIDRGFFITSKKKSFGKGKILLRGFKITGPGLGMGKKNEFYNSVRHLYGIGISNIKSVEIDGIEVRGFYGNGIDISNKESRSINKVKFKKVEIKNCNIINVWGCSPSDSYGDGIYLSDSYNFVFLNNTISNGFKYTGSLGRGGIVIEDFTMNGVIYGNNISGYDRGIHIENSSGNITIKGNILLDNRISFYLWSSGLNSNEQPINIKFNIFRSNIISSYLDKIALRNKDRSYIAILREKPIDKLDIIEKNKFFFDDSINTKSKAVKGNIRLSLFDNSFKN</sequence>
<dbReference type="EMBL" id="RBWS01000027">
    <property type="protein sequence ID" value="RKO68655.1"/>
    <property type="molecule type" value="Genomic_DNA"/>
</dbReference>
<protein>
    <submittedName>
        <fullName evidence="2">Right-handed parallel beta-helix repeat-containing protein</fullName>
    </submittedName>
</protein>
<feature type="domain" description="Right handed beta helix" evidence="1">
    <location>
        <begin position="146"/>
        <end position="304"/>
    </location>
</feature>
<dbReference type="SUPFAM" id="SSF51126">
    <property type="entry name" value="Pectin lyase-like"/>
    <property type="match status" value="1"/>
</dbReference>
<dbReference type="InterPro" id="IPR022441">
    <property type="entry name" value="Para_beta_helix_rpt-2"/>
</dbReference>
<dbReference type="Gene3D" id="2.160.20.10">
    <property type="entry name" value="Single-stranded right-handed beta-helix, Pectin lyase-like"/>
    <property type="match status" value="1"/>
</dbReference>
<dbReference type="InterPro" id="IPR011050">
    <property type="entry name" value="Pectin_lyase_fold/virulence"/>
</dbReference>
<dbReference type="Pfam" id="PF13229">
    <property type="entry name" value="Beta_helix"/>
    <property type="match status" value="1"/>
</dbReference>
<reference evidence="2 3" key="1">
    <citation type="submission" date="2018-10" db="EMBL/GenBank/DDBJ databases">
        <title>Sphingobacterium sp. M05W1-28.</title>
        <authorList>
            <person name="Cai H."/>
        </authorList>
    </citation>
    <scope>NUCLEOTIDE SEQUENCE [LARGE SCALE GENOMIC DNA]</scope>
    <source>
        <strain evidence="2 3">M05W1-28</strain>
    </source>
</reference>
<dbReference type="InterPro" id="IPR012334">
    <property type="entry name" value="Pectin_lyas_fold"/>
</dbReference>
<evidence type="ECO:0000259" key="1">
    <source>
        <dbReference type="Pfam" id="PF13229"/>
    </source>
</evidence>
<dbReference type="InterPro" id="IPR006626">
    <property type="entry name" value="PbH1"/>
</dbReference>
<dbReference type="InterPro" id="IPR039448">
    <property type="entry name" value="Beta_helix"/>
</dbReference>
<organism evidence="2 3">
    <name type="scientific">Sphingobacterium puteale</name>
    <dbReference type="NCBI Taxonomy" id="2420510"/>
    <lineage>
        <taxon>Bacteria</taxon>
        <taxon>Pseudomonadati</taxon>
        <taxon>Bacteroidota</taxon>
        <taxon>Sphingobacteriia</taxon>
        <taxon>Sphingobacteriales</taxon>
        <taxon>Sphingobacteriaceae</taxon>
        <taxon>Sphingobacterium</taxon>
    </lineage>
</organism>
<gene>
    <name evidence="2" type="ORF">D7322_25970</name>
</gene>
<keyword evidence="3" id="KW-1185">Reference proteome</keyword>